<comment type="caution">
    <text evidence="1">The sequence shown here is derived from an EMBL/GenBank/DDBJ whole genome shotgun (WGS) entry which is preliminary data.</text>
</comment>
<gene>
    <name evidence="1" type="ORF">Pfra01_001088200</name>
</gene>
<dbReference type="AlphaFoldDB" id="A0A9W7CR48"/>
<protein>
    <submittedName>
        <fullName evidence="1">Unnamed protein product</fullName>
    </submittedName>
</protein>
<name>A0A9W7CR48_9STRA</name>
<proteinExistence type="predicted"/>
<sequence>MTVEVMSKLDEYLDEQAGMTMTVMNERLLSDVSADVSISSIHRSLHGMLYTVKGSRIKKTTMNNDVIKGKEFAIVLN</sequence>
<dbReference type="OrthoDB" id="127554at2759"/>
<dbReference type="Proteomes" id="UP001165121">
    <property type="component" value="Unassembled WGS sequence"/>
</dbReference>
<evidence type="ECO:0000313" key="2">
    <source>
        <dbReference type="Proteomes" id="UP001165121"/>
    </source>
</evidence>
<reference evidence="1" key="1">
    <citation type="submission" date="2023-04" db="EMBL/GenBank/DDBJ databases">
        <title>Phytophthora fragariaefolia NBRC 109709.</title>
        <authorList>
            <person name="Ichikawa N."/>
            <person name="Sato H."/>
            <person name="Tonouchi N."/>
        </authorList>
    </citation>
    <scope>NUCLEOTIDE SEQUENCE</scope>
    <source>
        <strain evidence="1">NBRC 109709</strain>
    </source>
</reference>
<dbReference type="EMBL" id="BSXT01001074">
    <property type="protein sequence ID" value="GMF38129.1"/>
    <property type="molecule type" value="Genomic_DNA"/>
</dbReference>
<evidence type="ECO:0000313" key="1">
    <source>
        <dbReference type="EMBL" id="GMF38129.1"/>
    </source>
</evidence>
<organism evidence="1 2">
    <name type="scientific">Phytophthora fragariaefolia</name>
    <dbReference type="NCBI Taxonomy" id="1490495"/>
    <lineage>
        <taxon>Eukaryota</taxon>
        <taxon>Sar</taxon>
        <taxon>Stramenopiles</taxon>
        <taxon>Oomycota</taxon>
        <taxon>Peronosporomycetes</taxon>
        <taxon>Peronosporales</taxon>
        <taxon>Peronosporaceae</taxon>
        <taxon>Phytophthora</taxon>
    </lineage>
</organism>
<accession>A0A9W7CR48</accession>
<keyword evidence="2" id="KW-1185">Reference proteome</keyword>